<dbReference type="PANTHER" id="PTHR47338">
    <property type="entry name" value="ZN(II)2CYS6 TRANSCRIPTION FACTOR (EUROFUNG)-RELATED"/>
    <property type="match status" value="1"/>
</dbReference>
<keyword evidence="3" id="KW-0805">Transcription regulation</keyword>
<dbReference type="GO" id="GO:0000981">
    <property type="term" value="F:DNA-binding transcription factor activity, RNA polymerase II-specific"/>
    <property type="evidence" value="ECO:0007669"/>
    <property type="project" value="InterPro"/>
</dbReference>
<accession>A0A9P8RHK0</accession>
<evidence type="ECO:0000313" key="8">
    <source>
        <dbReference type="EMBL" id="KAH6646148.1"/>
    </source>
</evidence>
<evidence type="ECO:0000256" key="2">
    <source>
        <dbReference type="ARBA" id="ARBA00022723"/>
    </source>
</evidence>
<name>A0A9P8RHK0_9PEZI</name>
<dbReference type="EMBL" id="JAGPXC010000010">
    <property type="protein sequence ID" value="KAH6646148.1"/>
    <property type="molecule type" value="Genomic_DNA"/>
</dbReference>
<dbReference type="SMART" id="SM00906">
    <property type="entry name" value="Fungal_trans"/>
    <property type="match status" value="1"/>
</dbReference>
<dbReference type="GO" id="GO:0008270">
    <property type="term" value="F:zinc ion binding"/>
    <property type="evidence" value="ECO:0007669"/>
    <property type="project" value="InterPro"/>
</dbReference>
<gene>
    <name evidence="8" type="ORF">BKA67DRAFT_95518</name>
</gene>
<feature type="compositionally biased region" description="Basic and acidic residues" evidence="6">
    <location>
        <begin position="88"/>
        <end position="98"/>
    </location>
</feature>
<dbReference type="RefSeq" id="XP_045952662.1">
    <property type="nucleotide sequence ID" value="XM_046109562.1"/>
</dbReference>
<keyword evidence="5" id="KW-0539">Nucleus</keyword>
<dbReference type="AlphaFoldDB" id="A0A9P8RHK0"/>
<comment type="subcellular location">
    <subcellularLocation>
        <location evidence="1">Nucleus</location>
    </subcellularLocation>
</comment>
<dbReference type="GO" id="GO:0003677">
    <property type="term" value="F:DNA binding"/>
    <property type="evidence" value="ECO:0007669"/>
    <property type="project" value="InterPro"/>
</dbReference>
<dbReference type="Proteomes" id="UP000758603">
    <property type="component" value="Unassembled WGS sequence"/>
</dbReference>
<evidence type="ECO:0000256" key="5">
    <source>
        <dbReference type="ARBA" id="ARBA00023242"/>
    </source>
</evidence>
<dbReference type="CDD" id="cd12148">
    <property type="entry name" value="fungal_TF_MHR"/>
    <property type="match status" value="1"/>
</dbReference>
<evidence type="ECO:0000256" key="3">
    <source>
        <dbReference type="ARBA" id="ARBA00023015"/>
    </source>
</evidence>
<keyword evidence="9" id="KW-1185">Reference proteome</keyword>
<feature type="domain" description="Xylanolytic transcriptional activator regulatory" evidence="7">
    <location>
        <begin position="222"/>
        <end position="313"/>
    </location>
</feature>
<evidence type="ECO:0000256" key="1">
    <source>
        <dbReference type="ARBA" id="ARBA00004123"/>
    </source>
</evidence>
<dbReference type="Pfam" id="PF04082">
    <property type="entry name" value="Fungal_trans"/>
    <property type="match status" value="1"/>
</dbReference>
<keyword evidence="2" id="KW-0479">Metal-binding</keyword>
<evidence type="ECO:0000256" key="4">
    <source>
        <dbReference type="ARBA" id="ARBA00023163"/>
    </source>
</evidence>
<reference evidence="8" key="1">
    <citation type="journal article" date="2021" name="Nat. Commun.">
        <title>Genetic determinants of endophytism in the Arabidopsis root mycobiome.</title>
        <authorList>
            <person name="Mesny F."/>
            <person name="Miyauchi S."/>
            <person name="Thiergart T."/>
            <person name="Pickel B."/>
            <person name="Atanasova L."/>
            <person name="Karlsson M."/>
            <person name="Huettel B."/>
            <person name="Barry K.W."/>
            <person name="Haridas S."/>
            <person name="Chen C."/>
            <person name="Bauer D."/>
            <person name="Andreopoulos W."/>
            <person name="Pangilinan J."/>
            <person name="LaButti K."/>
            <person name="Riley R."/>
            <person name="Lipzen A."/>
            <person name="Clum A."/>
            <person name="Drula E."/>
            <person name="Henrissat B."/>
            <person name="Kohler A."/>
            <person name="Grigoriev I.V."/>
            <person name="Martin F.M."/>
            <person name="Hacquard S."/>
        </authorList>
    </citation>
    <scope>NUCLEOTIDE SEQUENCE</scope>
    <source>
        <strain evidence="8">MPI-SDFR-AT-0073</strain>
    </source>
</reference>
<evidence type="ECO:0000259" key="7">
    <source>
        <dbReference type="SMART" id="SM00906"/>
    </source>
</evidence>
<keyword evidence="4" id="KW-0804">Transcription</keyword>
<sequence>MRTGAIEHLTQRVATLENMFLGQGVLWQQVWRCLDTINQHNPDASQAGELNGSLQEYTSQFKQALSGLQPDNLTESLRKTSRSSAKRQRLEGDSLPESHSKLPWMRDGHLCIPDDLIDSLVEIYFARIHPWIPILHTRRFQENMKIPREREKMKSIFHAIASLCTRFSDDQRLANHEVRSKLVQECRQSVILDSMESFSVESLQALIICAFDTIGRGRGPSAWSIVGSMARTVEQLQLNIENEDSDNLNGSKVLIARMAFLPHCRDWVEEEERRRVFWNVFLMDRFCSIATGWNLSLKGTEVKRRLPCEGTLWRIGEPLTSPTPYFGISETTNPTEKSLLQVCPGADDPSSLGGLSYCIEATESLSLVTSFFLRQVVDVNDLQSIRVWLLRFKQLDLRLVQWKVFLPERWREACARNSDGNMDPNLTLAHLTHNTAVVLLHQGIAYPSTDWQSAPVTLPSVSSADTCVTAAREVAIIADNFLQDADFLTNPQFAFCLFICGRMFLAHAAYYGVDLSREIELILRSLWEVSRRWNGPYADEAASGSGNNLASKFASRLIEAKQLSPITVDLRQAAYSDNQVQGDSVKTASSASTANPAAHANRYGSDITTHPFTIPDGGSQFVNNWQNSSGLYHVTAAAEAAQEASPDSISLAFPPLPMAFQAPSAPPTAMHSPNSGAINLAPGPGTIQFAQGVAGLEDLNSFLDYTFLPDQRVSMFSHPNGPVSSENSTRKGR</sequence>
<organism evidence="8 9">
    <name type="scientific">Truncatella angustata</name>
    <dbReference type="NCBI Taxonomy" id="152316"/>
    <lineage>
        <taxon>Eukaryota</taxon>
        <taxon>Fungi</taxon>
        <taxon>Dikarya</taxon>
        <taxon>Ascomycota</taxon>
        <taxon>Pezizomycotina</taxon>
        <taxon>Sordariomycetes</taxon>
        <taxon>Xylariomycetidae</taxon>
        <taxon>Amphisphaeriales</taxon>
        <taxon>Sporocadaceae</taxon>
        <taxon>Truncatella</taxon>
    </lineage>
</organism>
<dbReference type="InterPro" id="IPR007219">
    <property type="entry name" value="XnlR_reg_dom"/>
</dbReference>
<proteinExistence type="predicted"/>
<feature type="region of interest" description="Disordered" evidence="6">
    <location>
        <begin position="76"/>
        <end position="98"/>
    </location>
</feature>
<evidence type="ECO:0000313" key="9">
    <source>
        <dbReference type="Proteomes" id="UP000758603"/>
    </source>
</evidence>
<dbReference type="InterPro" id="IPR050815">
    <property type="entry name" value="TF_fung"/>
</dbReference>
<dbReference type="GeneID" id="70138453"/>
<protein>
    <submittedName>
        <fullName evidence="8">Fungal-specific transcription factor domain-containing protein</fullName>
    </submittedName>
</protein>
<dbReference type="GO" id="GO:0005634">
    <property type="term" value="C:nucleus"/>
    <property type="evidence" value="ECO:0007669"/>
    <property type="project" value="UniProtKB-SubCell"/>
</dbReference>
<comment type="caution">
    <text evidence="8">The sequence shown here is derived from an EMBL/GenBank/DDBJ whole genome shotgun (WGS) entry which is preliminary data.</text>
</comment>
<evidence type="ECO:0000256" key="6">
    <source>
        <dbReference type="SAM" id="MobiDB-lite"/>
    </source>
</evidence>
<dbReference type="PANTHER" id="PTHR47338:SF23">
    <property type="entry name" value="ZN(II)2CYS6 TRANSCRIPTION FACTOR (EUROFUNG)"/>
    <property type="match status" value="1"/>
</dbReference>
<dbReference type="OrthoDB" id="4456959at2759"/>
<dbReference type="GO" id="GO:0006351">
    <property type="term" value="P:DNA-templated transcription"/>
    <property type="evidence" value="ECO:0007669"/>
    <property type="project" value="InterPro"/>
</dbReference>